<protein>
    <submittedName>
        <fullName evidence="1">Uncharacterized protein</fullName>
    </submittedName>
</protein>
<gene>
    <name evidence="1" type="ORF">SAMN05216490_3857</name>
</gene>
<evidence type="ECO:0000313" key="2">
    <source>
        <dbReference type="Proteomes" id="UP000199679"/>
    </source>
</evidence>
<reference evidence="1 2" key="1">
    <citation type="submission" date="2016-10" db="EMBL/GenBank/DDBJ databases">
        <authorList>
            <person name="de Groot N.N."/>
        </authorList>
    </citation>
    <scope>NUCLEOTIDE SEQUENCE [LARGE SCALE GENOMIC DNA]</scope>
    <source>
        <strain evidence="1 2">MP1X4</strain>
    </source>
</reference>
<proteinExistence type="predicted"/>
<dbReference type="Proteomes" id="UP000199679">
    <property type="component" value="Chromosome I"/>
</dbReference>
<organism evidence="1 2">
    <name type="scientific">Mucilaginibacter mallensis</name>
    <dbReference type="NCBI Taxonomy" id="652787"/>
    <lineage>
        <taxon>Bacteria</taxon>
        <taxon>Pseudomonadati</taxon>
        <taxon>Bacteroidota</taxon>
        <taxon>Sphingobacteriia</taxon>
        <taxon>Sphingobacteriales</taxon>
        <taxon>Sphingobacteriaceae</taxon>
        <taxon>Mucilaginibacter</taxon>
    </lineage>
</organism>
<dbReference type="RefSeq" id="WP_091376725.1">
    <property type="nucleotide sequence ID" value="NZ_LT629740.1"/>
</dbReference>
<dbReference type="EMBL" id="LT629740">
    <property type="protein sequence ID" value="SDT52114.1"/>
    <property type="molecule type" value="Genomic_DNA"/>
</dbReference>
<keyword evidence="2" id="KW-1185">Reference proteome</keyword>
<accession>A0A1H2B1Q3</accession>
<dbReference type="AlphaFoldDB" id="A0A1H2B1Q3"/>
<sequence length="170" mass="17462">MKTKKISKIASVFFATMLFVAILALNFNASYDGKLNIGSNQAFADDGTGKVATRQNCSSIYSINVTTSGTYNSGDSQVNSFLSALNAYANGSVSGSYITGTYGANAGLGGGVNSSTLNRTSAGVTKTWTASATLYTAHTLSCATGSGTCTPTACADEQLALLNRFTAQQP</sequence>
<name>A0A1H2B1Q3_MUCMA</name>
<evidence type="ECO:0000313" key="1">
    <source>
        <dbReference type="EMBL" id="SDT52114.1"/>
    </source>
</evidence>